<dbReference type="Proteomes" id="UP001470288">
    <property type="component" value="Unassembled WGS sequence"/>
</dbReference>
<organism evidence="1 2">
    <name type="scientific">Hominiventricola aquisgranensis</name>
    <dbReference type="NCBI Taxonomy" id="3133164"/>
    <lineage>
        <taxon>Bacteria</taxon>
        <taxon>Bacillati</taxon>
        <taxon>Bacillota</taxon>
        <taxon>Clostridia</taxon>
        <taxon>Lachnospirales</taxon>
        <taxon>Lachnospiraceae</taxon>
        <taxon>Hominiventricola</taxon>
    </lineage>
</organism>
<proteinExistence type="predicted"/>
<evidence type="ECO:0000313" key="2">
    <source>
        <dbReference type="Proteomes" id="UP001470288"/>
    </source>
</evidence>
<reference evidence="1 2" key="1">
    <citation type="submission" date="2024-03" db="EMBL/GenBank/DDBJ databases">
        <title>Human intestinal bacterial collection.</title>
        <authorList>
            <person name="Pauvert C."/>
            <person name="Hitch T.C.A."/>
            <person name="Clavel T."/>
        </authorList>
    </citation>
    <scope>NUCLEOTIDE SEQUENCE [LARGE SCALE GENOMIC DNA]</scope>
    <source>
        <strain evidence="1 2">CLA-AA-H78B</strain>
    </source>
</reference>
<evidence type="ECO:0008006" key="3">
    <source>
        <dbReference type="Google" id="ProtNLM"/>
    </source>
</evidence>
<sequence length="82" mass="9561">MRSYEKQSDNKLEKVICNRCGREMKVVGGILQEGVFEASVLWGYFSDRDGERHSFDLCEACYEKIIHTFQVPVQIEEQTELI</sequence>
<gene>
    <name evidence="1" type="ORF">WMO62_15525</name>
</gene>
<dbReference type="EMBL" id="JBBMFC010000059">
    <property type="protein sequence ID" value="MEQ2580214.1"/>
    <property type="molecule type" value="Genomic_DNA"/>
</dbReference>
<comment type="caution">
    <text evidence="1">The sequence shown here is derived from an EMBL/GenBank/DDBJ whole genome shotgun (WGS) entry which is preliminary data.</text>
</comment>
<name>A0ABV1I6D8_9FIRM</name>
<protein>
    <recommendedName>
        <fullName evidence="3">Ribosomal-protein-alanine N-acetyltransferase</fullName>
    </recommendedName>
</protein>
<dbReference type="RefSeq" id="WP_118511995.1">
    <property type="nucleotide sequence ID" value="NZ_JBBMFC010000059.1"/>
</dbReference>
<evidence type="ECO:0000313" key="1">
    <source>
        <dbReference type="EMBL" id="MEQ2580214.1"/>
    </source>
</evidence>
<keyword evidence="2" id="KW-1185">Reference proteome</keyword>
<accession>A0ABV1I6D8</accession>